<sequence length="177" mass="19417">MKNGPRNSQKQARRILGIDPGLATTGLGLIEADERRQLTVLEWLTISTAAGLPLSDRLEEIRKDLLTYLQEHRPDLAVVERLFFSTNVKTAFDVAQVRGVILLTLAEQGIACLEPNPLTLKSCITGDGRADKRQMQDMLCRILDLKEIPKPDDAADALALAVFGAMQQQGLGIEGRA</sequence>
<evidence type="ECO:0000256" key="5">
    <source>
        <dbReference type="ARBA" id="ARBA00022759"/>
    </source>
</evidence>
<dbReference type="InterPro" id="IPR036397">
    <property type="entry name" value="RNaseH_sf"/>
</dbReference>
<dbReference type="GO" id="GO:0008821">
    <property type="term" value="F:crossover junction DNA endonuclease activity"/>
    <property type="evidence" value="ECO:0007669"/>
    <property type="project" value="UniProtKB-UniRule"/>
</dbReference>
<feature type="active site" evidence="13">
    <location>
        <position position="153"/>
    </location>
</feature>
<evidence type="ECO:0000256" key="2">
    <source>
        <dbReference type="ARBA" id="ARBA00022490"/>
    </source>
</evidence>
<evidence type="ECO:0000256" key="3">
    <source>
        <dbReference type="ARBA" id="ARBA00022722"/>
    </source>
</evidence>
<keyword evidence="7 13" id="KW-0378">Hydrolase</keyword>
<keyword evidence="4 13" id="KW-0479">Metal-binding</keyword>
<comment type="similarity">
    <text evidence="1 13">Belongs to the RuvC family.</text>
</comment>
<protein>
    <recommendedName>
        <fullName evidence="13">Crossover junction endodeoxyribonuclease RuvC</fullName>
        <ecNumber evidence="13">3.1.21.10</ecNumber>
    </recommendedName>
    <alternativeName>
        <fullName evidence="13">Holliday junction nuclease RuvC</fullName>
    </alternativeName>
    <alternativeName>
        <fullName evidence="13">Holliday junction resolvase RuvC</fullName>
    </alternativeName>
</protein>
<dbReference type="HAMAP" id="MF_00034">
    <property type="entry name" value="RuvC"/>
    <property type="match status" value="1"/>
</dbReference>
<dbReference type="InterPro" id="IPR020563">
    <property type="entry name" value="X-over_junc_endoDNase_Mg_BS"/>
</dbReference>
<dbReference type="PROSITE" id="PS01321">
    <property type="entry name" value="RUVC"/>
    <property type="match status" value="1"/>
</dbReference>
<dbReference type="Pfam" id="PF02075">
    <property type="entry name" value="RuvC"/>
    <property type="match status" value="1"/>
</dbReference>
<evidence type="ECO:0000256" key="7">
    <source>
        <dbReference type="ARBA" id="ARBA00022801"/>
    </source>
</evidence>
<comment type="subcellular location">
    <subcellularLocation>
        <location evidence="13">Cytoplasm</location>
    </subcellularLocation>
</comment>
<dbReference type="NCBIfam" id="NF000711">
    <property type="entry name" value="PRK00039.2-1"/>
    <property type="match status" value="1"/>
</dbReference>
<dbReference type="GO" id="GO:0006281">
    <property type="term" value="P:DNA repair"/>
    <property type="evidence" value="ECO:0007669"/>
    <property type="project" value="UniProtKB-UniRule"/>
</dbReference>
<evidence type="ECO:0000256" key="10">
    <source>
        <dbReference type="ARBA" id="ARBA00023172"/>
    </source>
</evidence>
<dbReference type="KEGG" id="prf:PeribacterA2_0600"/>
<dbReference type="STRING" id="1735162.PeribacterB2_0599"/>
<keyword evidence="3 13" id="KW-0540">Nuclease</keyword>
<comment type="function">
    <text evidence="13">The RuvA-RuvB-RuvC complex processes Holliday junction (HJ) DNA during genetic recombination and DNA repair. Endonuclease that resolves HJ intermediates. Cleaves cruciform DNA by making single-stranded nicks across the HJ at symmetrical positions within the homologous arms, yielding a 5'-phosphate and a 3'-hydroxyl group; requires a central core of homology in the junction. The consensus cleavage sequence is 5'-(A/T)TT(C/G)-3'. Cleavage occurs on the 3'-side of the TT dinucleotide at the point of strand exchange. HJ branch migration catalyzed by RuvA-RuvB allows RuvC to scan DNA until it finds its consensus sequence, where it cleaves and resolves the cruciform DNA.</text>
</comment>
<dbReference type="PRINTS" id="PR00696">
    <property type="entry name" value="RSOLVASERUVC"/>
</dbReference>
<dbReference type="GO" id="GO:0006310">
    <property type="term" value="P:DNA recombination"/>
    <property type="evidence" value="ECO:0007669"/>
    <property type="project" value="UniProtKB-UniRule"/>
</dbReference>
<dbReference type="InterPro" id="IPR012337">
    <property type="entry name" value="RNaseH-like_sf"/>
</dbReference>
<dbReference type="Proteomes" id="UP000069135">
    <property type="component" value="Chromosome"/>
</dbReference>
<comment type="subunit">
    <text evidence="13">Homodimer which binds Holliday junction (HJ) DNA. The HJ becomes 2-fold symmetrical on binding to RuvC with unstacked arms; it has a different conformation from HJ DNA in complex with RuvA. In the full resolvosome a probable DNA-RuvA(4)-RuvB(12)-RuvC(2) complex forms which resolves the HJ.</text>
</comment>
<dbReference type="GO" id="GO:0000287">
    <property type="term" value="F:magnesium ion binding"/>
    <property type="evidence" value="ECO:0007669"/>
    <property type="project" value="UniProtKB-UniRule"/>
</dbReference>
<evidence type="ECO:0000256" key="6">
    <source>
        <dbReference type="ARBA" id="ARBA00022763"/>
    </source>
</evidence>
<keyword evidence="2 13" id="KW-0963">Cytoplasm</keyword>
<feature type="binding site" evidence="13">
    <location>
        <position position="19"/>
    </location>
    <ligand>
        <name>Mg(2+)</name>
        <dbReference type="ChEBI" id="CHEBI:18420"/>
        <label>1</label>
    </ligand>
</feature>
<evidence type="ECO:0000256" key="9">
    <source>
        <dbReference type="ARBA" id="ARBA00023125"/>
    </source>
</evidence>
<dbReference type="EC" id="3.1.21.10" evidence="13"/>
<dbReference type="FunFam" id="3.30.420.10:FF:000002">
    <property type="entry name" value="Crossover junction endodeoxyribonuclease RuvC"/>
    <property type="match status" value="1"/>
</dbReference>
<evidence type="ECO:0000256" key="13">
    <source>
        <dbReference type="HAMAP-Rule" id="MF_00034"/>
    </source>
</evidence>
<keyword evidence="5 13" id="KW-0255">Endonuclease</keyword>
<feature type="active site" evidence="13">
    <location>
        <position position="80"/>
    </location>
</feature>
<dbReference type="SUPFAM" id="SSF53098">
    <property type="entry name" value="Ribonuclease H-like"/>
    <property type="match status" value="1"/>
</dbReference>
<dbReference type="GO" id="GO:0003677">
    <property type="term" value="F:DNA binding"/>
    <property type="evidence" value="ECO:0007669"/>
    <property type="project" value="UniProtKB-KW"/>
</dbReference>
<dbReference type="PANTHER" id="PTHR30194">
    <property type="entry name" value="CROSSOVER JUNCTION ENDODEOXYRIBONUCLEASE RUVC"/>
    <property type="match status" value="1"/>
</dbReference>
<dbReference type="CDD" id="cd16962">
    <property type="entry name" value="RuvC"/>
    <property type="match status" value="1"/>
</dbReference>
<evidence type="ECO:0000313" key="14">
    <source>
        <dbReference type="EMBL" id="ALM13281.1"/>
    </source>
</evidence>
<accession>A0A0S1SI86</accession>
<name>A0A0S1SRX2_9BACT</name>
<comment type="cofactor">
    <cofactor evidence="13">
        <name>Mg(2+)</name>
        <dbReference type="ChEBI" id="CHEBI:18420"/>
    </cofactor>
    <text evidence="13">Binds 2 Mg(2+) ion per subunit.</text>
</comment>
<dbReference type="PANTHER" id="PTHR30194:SF3">
    <property type="entry name" value="CROSSOVER JUNCTION ENDODEOXYRIBONUCLEASE RUVC"/>
    <property type="match status" value="1"/>
</dbReference>
<dbReference type="GO" id="GO:0005737">
    <property type="term" value="C:cytoplasm"/>
    <property type="evidence" value="ECO:0007669"/>
    <property type="project" value="UniProtKB-SubCell"/>
</dbReference>
<feature type="binding site" evidence="13">
    <location>
        <position position="153"/>
    </location>
    <ligand>
        <name>Mg(2+)</name>
        <dbReference type="ChEBI" id="CHEBI:18420"/>
        <label>1</label>
    </ligand>
</feature>
<gene>
    <name evidence="13" type="primary">ruvC</name>
    <name evidence="14" type="ORF">PeribacterD1_0600</name>
</gene>
<proteinExistence type="inferred from homology"/>
<keyword evidence="11 13" id="KW-0234">DNA repair</keyword>
<accession>A0A0S1SRX2</accession>
<dbReference type="InterPro" id="IPR002176">
    <property type="entry name" value="X-over_junc_endoDNase_RuvC"/>
</dbReference>
<keyword evidence="8 13" id="KW-0460">Magnesium</keyword>
<organism evidence="14 15">
    <name type="scientific">Candidatus Peribacter riflensis</name>
    <dbReference type="NCBI Taxonomy" id="1735162"/>
    <lineage>
        <taxon>Bacteria</taxon>
        <taxon>Candidatus Peregrinibacteriota</taxon>
        <taxon>Candidatus Peribacteria</taxon>
        <taxon>Candidatus Peribacterales</taxon>
        <taxon>Candidatus Peribacteraceae</taxon>
        <taxon>Candidatus Peribacter</taxon>
    </lineage>
</organism>
<dbReference type="PATRIC" id="fig|1735161.3.peg.585"/>
<evidence type="ECO:0000313" key="15">
    <source>
        <dbReference type="Proteomes" id="UP000069135"/>
    </source>
</evidence>
<dbReference type="Gene3D" id="3.30.420.10">
    <property type="entry name" value="Ribonuclease H-like superfamily/Ribonuclease H"/>
    <property type="match status" value="1"/>
</dbReference>
<reference evidence="15" key="1">
    <citation type="submission" date="2015-10" db="EMBL/GenBank/DDBJ databases">
        <title>Analysis of five complete genome sequences for members of the class Peribacteria in the recently recognized Peregrinibacteria bacterial phylum.</title>
        <authorList>
            <person name="Anantharaman K."/>
            <person name="Brown C.T."/>
            <person name="Burstein D."/>
            <person name="Castelle C.J."/>
            <person name="Probst A.J."/>
            <person name="Thomas B.C."/>
            <person name="Williams K.H."/>
            <person name="Banfield J.F."/>
        </authorList>
    </citation>
    <scope>NUCLEOTIDE SEQUENCE [LARGE SCALE GENOMIC DNA]</scope>
</reference>
<reference evidence="14 15" key="2">
    <citation type="journal article" date="2016" name="PeerJ">
        <title>Analysis of five complete genome sequences for members of the class Peribacteria in the recently recognized Peregrinibacteria bacterial phylum.</title>
        <authorList>
            <person name="Anantharaman K."/>
            <person name="Brown C.T."/>
            <person name="Burstein D."/>
            <person name="Castelle C.J."/>
            <person name="Probst A.J."/>
            <person name="Thomas B.C."/>
            <person name="Williams K.H."/>
            <person name="Banfield J.F."/>
        </authorList>
    </citation>
    <scope>NUCLEOTIDE SEQUENCE [LARGE SCALE GENOMIC DNA]</scope>
    <source>
        <strain evidence="14">RIFOXYD1_FULL_PER-ii_59_16</strain>
    </source>
</reference>
<keyword evidence="10 13" id="KW-0233">DNA recombination</keyword>
<evidence type="ECO:0000256" key="4">
    <source>
        <dbReference type="ARBA" id="ARBA00022723"/>
    </source>
</evidence>
<dbReference type="AlphaFoldDB" id="A0A0S1SRX2"/>
<keyword evidence="9 13" id="KW-0238">DNA-binding</keyword>
<evidence type="ECO:0000256" key="11">
    <source>
        <dbReference type="ARBA" id="ARBA00023204"/>
    </source>
</evidence>
<feature type="binding site" evidence="13">
    <location>
        <position position="80"/>
    </location>
    <ligand>
        <name>Mg(2+)</name>
        <dbReference type="ChEBI" id="CHEBI:18420"/>
        <label>2</label>
    </ligand>
</feature>
<accession>A0A0S1SYA2</accession>
<accession>A0A0S1SMU2</accession>
<evidence type="ECO:0000256" key="1">
    <source>
        <dbReference type="ARBA" id="ARBA00009518"/>
    </source>
</evidence>
<feature type="active site" evidence="13">
    <location>
        <position position="19"/>
    </location>
</feature>
<dbReference type="EMBL" id="CP013065">
    <property type="protein sequence ID" value="ALM13281.1"/>
    <property type="molecule type" value="Genomic_DNA"/>
</dbReference>
<dbReference type="GO" id="GO:0048476">
    <property type="term" value="C:Holliday junction resolvase complex"/>
    <property type="evidence" value="ECO:0007669"/>
    <property type="project" value="UniProtKB-UniRule"/>
</dbReference>
<comment type="catalytic activity">
    <reaction evidence="12 13">
        <text>Endonucleolytic cleavage at a junction such as a reciprocal single-stranded crossover between two homologous DNA duplexes (Holliday junction).</text>
        <dbReference type="EC" id="3.1.21.10"/>
    </reaction>
</comment>
<keyword evidence="6 13" id="KW-0227">DNA damage</keyword>
<accession>A0A0S1SHR3</accession>
<evidence type="ECO:0000256" key="12">
    <source>
        <dbReference type="ARBA" id="ARBA00029354"/>
    </source>
</evidence>
<evidence type="ECO:0000256" key="8">
    <source>
        <dbReference type="ARBA" id="ARBA00022842"/>
    </source>
</evidence>